<dbReference type="PANTHER" id="PTHR38041:SF2">
    <property type="entry name" value="SECRETED CHORISMATE MUTASE"/>
    <property type="match status" value="1"/>
</dbReference>
<dbReference type="Pfam" id="PF01817">
    <property type="entry name" value="CM_2"/>
    <property type="match status" value="1"/>
</dbReference>
<evidence type="ECO:0000256" key="6">
    <source>
        <dbReference type="SAM" id="SignalP"/>
    </source>
</evidence>
<dbReference type="InterPro" id="IPR051331">
    <property type="entry name" value="Chorismate_mutase-related"/>
</dbReference>
<comment type="pathway">
    <text evidence="1">Metabolic intermediate biosynthesis; prephenate biosynthesis; prephenate from chorismate: step 1/1.</text>
</comment>
<protein>
    <recommendedName>
        <fullName evidence="2">chorismate mutase</fullName>
        <ecNumber evidence="2">5.4.99.5</ecNumber>
    </recommendedName>
</protein>
<keyword evidence="9" id="KW-1185">Reference proteome</keyword>
<feature type="domain" description="Chorismate mutase" evidence="7">
    <location>
        <begin position="29"/>
        <end position="122"/>
    </location>
</feature>
<gene>
    <name evidence="8" type="ORF">NS263_13125</name>
</gene>
<keyword evidence="4" id="KW-0413">Isomerase</keyword>
<dbReference type="SMART" id="SM00830">
    <property type="entry name" value="CM_2"/>
    <property type="match status" value="1"/>
</dbReference>
<dbReference type="InterPro" id="IPR036263">
    <property type="entry name" value="Chorismate_II_sf"/>
</dbReference>
<organism evidence="8 9">
    <name type="scientific">Curtobacterium oceanosedimentum</name>
    <dbReference type="NCBI Taxonomy" id="465820"/>
    <lineage>
        <taxon>Bacteria</taxon>
        <taxon>Bacillati</taxon>
        <taxon>Actinomycetota</taxon>
        <taxon>Actinomycetes</taxon>
        <taxon>Micrococcales</taxon>
        <taxon>Microbacteriaceae</taxon>
        <taxon>Curtobacterium</taxon>
    </lineage>
</organism>
<keyword evidence="3 6" id="KW-0732">Signal</keyword>
<dbReference type="SUPFAM" id="SSF48600">
    <property type="entry name" value="Chorismate mutase II"/>
    <property type="match status" value="1"/>
</dbReference>
<evidence type="ECO:0000259" key="7">
    <source>
        <dbReference type="PROSITE" id="PS51168"/>
    </source>
</evidence>
<proteinExistence type="predicted"/>
<evidence type="ECO:0000256" key="1">
    <source>
        <dbReference type="ARBA" id="ARBA00004817"/>
    </source>
</evidence>
<evidence type="ECO:0000313" key="8">
    <source>
        <dbReference type="EMBL" id="KTR38521.1"/>
    </source>
</evidence>
<evidence type="ECO:0000256" key="5">
    <source>
        <dbReference type="SAM" id="MobiDB-lite"/>
    </source>
</evidence>
<dbReference type="EC" id="5.4.99.5" evidence="2"/>
<dbReference type="InterPro" id="IPR002701">
    <property type="entry name" value="CM_II_prokaryot"/>
</dbReference>
<evidence type="ECO:0000313" key="9">
    <source>
        <dbReference type="Proteomes" id="UP000078335"/>
    </source>
</evidence>
<sequence length="206" mass="21517">MGALGLSAAVLSSLAGCAAESGTAAAPSSSRATTSSSASPEPGTAEAARAVVALVAERLDTAPEVAAAKYHSGQPVEDAARERTVLDAARTAAERDHVDPDWVEAVFADQIEASKQAQTTLLDEWSRHPDRAPAEAPDLTTTVRPTLDRITTELVSGLARLQDVRDDPSCTRDLRRAARAVHVSDAPVQQALPTAIEHLCAADHGR</sequence>
<dbReference type="NCBIfam" id="TIGR01806">
    <property type="entry name" value="CM_mono2"/>
    <property type="match status" value="1"/>
</dbReference>
<dbReference type="InterPro" id="IPR008240">
    <property type="entry name" value="Chorismate_mutase_periplasmic"/>
</dbReference>
<evidence type="ECO:0000256" key="4">
    <source>
        <dbReference type="ARBA" id="ARBA00023235"/>
    </source>
</evidence>
<name>A0ABR5S549_9MICO</name>
<feature type="chain" id="PRO_5046972998" description="chorismate mutase" evidence="6">
    <location>
        <begin position="19"/>
        <end position="206"/>
    </location>
</feature>
<dbReference type="Gene3D" id="1.20.59.10">
    <property type="entry name" value="Chorismate mutase"/>
    <property type="match status" value="1"/>
</dbReference>
<evidence type="ECO:0000256" key="3">
    <source>
        <dbReference type="ARBA" id="ARBA00022729"/>
    </source>
</evidence>
<evidence type="ECO:0000256" key="2">
    <source>
        <dbReference type="ARBA" id="ARBA00012404"/>
    </source>
</evidence>
<dbReference type="PROSITE" id="PS51168">
    <property type="entry name" value="CHORISMATE_MUT_2"/>
    <property type="match status" value="1"/>
</dbReference>
<feature type="region of interest" description="Disordered" evidence="5">
    <location>
        <begin position="22"/>
        <end position="46"/>
    </location>
</feature>
<accession>A0ABR5S549</accession>
<dbReference type="Proteomes" id="UP000078335">
    <property type="component" value="Unassembled WGS sequence"/>
</dbReference>
<comment type="caution">
    <text evidence="8">The sequence shown here is derived from an EMBL/GenBank/DDBJ whole genome shotgun (WGS) entry which is preliminary data.</text>
</comment>
<reference evidence="8 9" key="1">
    <citation type="journal article" date="2016" name="Front. Microbiol.">
        <title>Genomic Resource of Rice Seed Associated Bacteria.</title>
        <authorList>
            <person name="Midha S."/>
            <person name="Bansal K."/>
            <person name="Sharma S."/>
            <person name="Kumar N."/>
            <person name="Patil P.P."/>
            <person name="Chaudhry V."/>
            <person name="Patil P.B."/>
        </authorList>
    </citation>
    <scope>NUCLEOTIDE SEQUENCE [LARGE SCALE GENOMIC DNA]</scope>
    <source>
        <strain evidence="8 9">NS263</strain>
    </source>
</reference>
<feature type="signal peptide" evidence="6">
    <location>
        <begin position="1"/>
        <end position="18"/>
    </location>
</feature>
<dbReference type="InterPro" id="IPR036979">
    <property type="entry name" value="CM_dom_sf"/>
</dbReference>
<dbReference type="EMBL" id="LDRB01000076">
    <property type="protein sequence ID" value="KTR38521.1"/>
    <property type="molecule type" value="Genomic_DNA"/>
</dbReference>
<dbReference type="PANTHER" id="PTHR38041">
    <property type="entry name" value="CHORISMATE MUTASE"/>
    <property type="match status" value="1"/>
</dbReference>